<evidence type="ECO:0000256" key="9">
    <source>
        <dbReference type="ARBA" id="ARBA00022490"/>
    </source>
</evidence>
<name>A0A248TD88_9BACI</name>
<dbReference type="InterPro" id="IPR023151">
    <property type="entry name" value="PEP_util_CS"/>
</dbReference>
<evidence type="ECO:0000313" key="24">
    <source>
        <dbReference type="EMBL" id="ASV66134.1"/>
    </source>
</evidence>
<organism evidence="24 25">
    <name type="scientific">Cytobacillus kochii</name>
    <dbReference type="NCBI Taxonomy" id="859143"/>
    <lineage>
        <taxon>Bacteria</taxon>
        <taxon>Bacillati</taxon>
        <taxon>Bacillota</taxon>
        <taxon>Bacilli</taxon>
        <taxon>Bacillales</taxon>
        <taxon>Bacillaceae</taxon>
        <taxon>Cytobacillus</taxon>
    </lineage>
</organism>
<evidence type="ECO:0000259" key="23">
    <source>
        <dbReference type="Pfam" id="PF05524"/>
    </source>
</evidence>
<dbReference type="InterPro" id="IPR008731">
    <property type="entry name" value="PTS_EIN"/>
</dbReference>
<dbReference type="PROSITE" id="PS00742">
    <property type="entry name" value="PEP_ENZYMES_2"/>
    <property type="match status" value="1"/>
</dbReference>
<dbReference type="SUPFAM" id="SSF47831">
    <property type="entry name" value="Enzyme I of the PEP:sugar phosphotransferase system HPr-binding (sub)domain"/>
    <property type="match status" value="1"/>
</dbReference>
<evidence type="ECO:0000256" key="20">
    <source>
        <dbReference type="PIRSR" id="PIRSR000732-3"/>
    </source>
</evidence>
<keyword evidence="9 17" id="KW-0963">Cytoplasm</keyword>
<dbReference type="GO" id="GO:0008965">
    <property type="term" value="F:phosphoenolpyruvate-protein phosphotransferase activity"/>
    <property type="evidence" value="ECO:0007669"/>
    <property type="project" value="UniProtKB-EC"/>
</dbReference>
<dbReference type="GO" id="GO:0005737">
    <property type="term" value="C:cytoplasm"/>
    <property type="evidence" value="ECO:0007669"/>
    <property type="project" value="UniProtKB-SubCell"/>
</dbReference>
<feature type="binding site" evidence="20">
    <location>
        <position position="454"/>
    </location>
    <ligand>
        <name>Mg(2+)</name>
        <dbReference type="ChEBI" id="CHEBI:18420"/>
    </ligand>
</feature>
<evidence type="ECO:0000256" key="19">
    <source>
        <dbReference type="PIRSR" id="PIRSR000732-2"/>
    </source>
</evidence>
<reference evidence="24 25" key="1">
    <citation type="submission" date="2017-08" db="EMBL/GenBank/DDBJ databases">
        <title>Complete Genome Sequence of Bacillus kochii Oregon-R-modENCODE STRAIN BDGP4, isolated from Drosophila melanogaster gut.</title>
        <authorList>
            <person name="Wan K.H."/>
            <person name="Yu C."/>
            <person name="Park S."/>
            <person name="Hammonds A.S."/>
            <person name="Booth B.W."/>
            <person name="Celniker S.E."/>
        </authorList>
    </citation>
    <scope>NUCLEOTIDE SEQUENCE [LARGE SCALE GENOMIC DNA]</scope>
    <source>
        <strain evidence="24 25">BDGP4</strain>
    </source>
</reference>
<dbReference type="GO" id="GO:0009401">
    <property type="term" value="P:phosphoenolpyruvate-dependent sugar phosphotransferase system"/>
    <property type="evidence" value="ECO:0007669"/>
    <property type="project" value="UniProtKB-KW"/>
</dbReference>
<dbReference type="PIRSF" id="PIRSF000732">
    <property type="entry name" value="PTS_enzyme_I"/>
    <property type="match status" value="1"/>
</dbReference>
<comment type="function">
    <text evidence="3 17">General (non sugar-specific) component of the phosphoenolpyruvate-dependent sugar phosphotransferase system (sugar PTS). This major carbohydrate active-transport system catalyzes the phosphorylation of incoming sugar substrates concomitantly with their translocation across the cell membrane. Enzyme I transfers the phosphoryl group from phosphoenolpyruvate (PEP) to the phosphoryl carrier protein (HPr).</text>
</comment>
<dbReference type="Gene3D" id="1.10.274.10">
    <property type="entry name" value="PtsI, HPr-binding domain"/>
    <property type="match status" value="1"/>
</dbReference>
<dbReference type="Gene3D" id="3.20.20.60">
    <property type="entry name" value="Phosphoenolpyruvate-binding domains"/>
    <property type="match status" value="1"/>
</dbReference>
<sequence>MAFLQGIPASEGIAIAKAFRFEPIDVKIECKKVENSTIEVNLFYEALEKTVDELKQIKEHASTEAGIENATIFDAHLLVLRDPELIEPVIDRIMKKQYNAEFAVKEITDHYIHLLLQTENEYLKERAADIKDVANRLQAHLLGIPVFDPSMVTENVIIVSEDLTPSDAALLNPSKVKGAVTNVGGKTSHAAFIAQSLNIPSVVGTKTALGDIENGDVLVVDGYTGIVHINPTPELIEEYEKKQEQTLRDLSELSWLAKERTISLDEQYFSIVGNIGSMEEAKGVIEHGGEGIGLFRTEFLFMEKKQLPTEEEQFHVYKSVLESMDGKPVVVRTIDIGGDKELPYLKLSKEMNPFLGLRGIRFCLGEQSILRTQLRALIRASAFGTLKIMFPMVAVIEEFRQGKLMFKEECEKLIEEGVEIGHIELGMMVEIPATALMIEAFAKEVDFISIGTNDLIQYTLAADRSNEQVSYLYQPYHPAILRLIKNVIDAAHKEGRSVSICGDMAGNEVAIPLLVGMGLDEFSVHSAAIIKTRAHIRKLNKAEIEKKIDILLNLPNAVEIESALENFFYKKL</sequence>
<keyword evidence="14 17" id="KW-0418">Kinase</keyword>
<dbReference type="EC" id="2.7.3.9" evidence="6 17"/>
<dbReference type="SUPFAM" id="SSF51621">
    <property type="entry name" value="Phosphoenolpyruvate/pyruvate domain"/>
    <property type="match status" value="1"/>
</dbReference>
<feature type="binding site" evidence="19">
    <location>
        <position position="332"/>
    </location>
    <ligand>
        <name>phosphoenolpyruvate</name>
        <dbReference type="ChEBI" id="CHEBI:58702"/>
    </ligand>
</feature>
<dbReference type="RefSeq" id="WP_095369709.1">
    <property type="nucleotide sequence ID" value="NZ_CP022983.1"/>
</dbReference>
<feature type="active site" description="Proton donor" evidence="18">
    <location>
        <position position="501"/>
    </location>
</feature>
<dbReference type="PRINTS" id="PR01736">
    <property type="entry name" value="PHPHTRNFRASE"/>
</dbReference>
<dbReference type="InterPro" id="IPR015813">
    <property type="entry name" value="Pyrv/PenolPyrv_kinase-like_dom"/>
</dbReference>
<dbReference type="Pfam" id="PF05524">
    <property type="entry name" value="PEP-utilisers_N"/>
    <property type="match status" value="1"/>
</dbReference>
<evidence type="ECO:0000256" key="18">
    <source>
        <dbReference type="PIRSR" id="PIRSR000732-1"/>
    </source>
</evidence>
<feature type="binding site" evidence="19">
    <location>
        <position position="296"/>
    </location>
    <ligand>
        <name>phosphoenolpyruvate</name>
        <dbReference type="ChEBI" id="CHEBI:58702"/>
    </ligand>
</feature>
<keyword evidence="15 17" id="KW-0460">Magnesium</keyword>
<evidence type="ECO:0000256" key="13">
    <source>
        <dbReference type="ARBA" id="ARBA00022723"/>
    </source>
</evidence>
<keyword evidence="8 17" id="KW-0813">Transport</keyword>
<evidence type="ECO:0000256" key="1">
    <source>
        <dbReference type="ARBA" id="ARBA00000683"/>
    </source>
</evidence>
<keyword evidence="25" id="KW-1185">Reference proteome</keyword>
<feature type="domain" description="PEP-utilising enzyme mobile" evidence="21">
    <location>
        <begin position="153"/>
        <end position="225"/>
    </location>
</feature>
<dbReference type="Pfam" id="PF02896">
    <property type="entry name" value="PEP-utilizers_C"/>
    <property type="match status" value="1"/>
</dbReference>
<dbReference type="NCBIfam" id="TIGR01417">
    <property type="entry name" value="PTS_I_fam"/>
    <property type="match status" value="1"/>
</dbReference>
<comment type="catalytic activity">
    <reaction evidence="1 17">
        <text>L-histidyl-[protein] + phosphoenolpyruvate = N(pros)-phospho-L-histidyl-[protein] + pyruvate</text>
        <dbReference type="Rhea" id="RHEA:23880"/>
        <dbReference type="Rhea" id="RHEA-COMP:9745"/>
        <dbReference type="Rhea" id="RHEA-COMP:9746"/>
        <dbReference type="ChEBI" id="CHEBI:15361"/>
        <dbReference type="ChEBI" id="CHEBI:29979"/>
        <dbReference type="ChEBI" id="CHEBI:58702"/>
        <dbReference type="ChEBI" id="CHEBI:64837"/>
        <dbReference type="EC" id="2.7.3.9"/>
    </reaction>
</comment>
<feature type="binding site" evidence="20">
    <location>
        <position position="430"/>
    </location>
    <ligand>
        <name>Mg(2+)</name>
        <dbReference type="ChEBI" id="CHEBI:18420"/>
    </ligand>
</feature>
<evidence type="ECO:0000256" key="7">
    <source>
        <dbReference type="ARBA" id="ARBA00016544"/>
    </source>
</evidence>
<dbReference type="PANTHER" id="PTHR46244:SF3">
    <property type="entry name" value="PHOSPHOENOLPYRUVATE-PROTEIN PHOSPHOTRANSFERASE"/>
    <property type="match status" value="1"/>
</dbReference>
<evidence type="ECO:0000256" key="11">
    <source>
        <dbReference type="ARBA" id="ARBA00022679"/>
    </source>
</evidence>
<dbReference type="InterPro" id="IPR040442">
    <property type="entry name" value="Pyrv_kinase-like_dom_sf"/>
</dbReference>
<evidence type="ECO:0000256" key="10">
    <source>
        <dbReference type="ARBA" id="ARBA00022597"/>
    </source>
</evidence>
<dbReference type="PANTHER" id="PTHR46244">
    <property type="entry name" value="PHOSPHOENOLPYRUVATE-PROTEIN PHOSPHOTRANSFERASE"/>
    <property type="match status" value="1"/>
</dbReference>
<keyword evidence="24" id="KW-0670">Pyruvate</keyword>
<dbReference type="KEGG" id="bko:CKF48_01585"/>
<feature type="binding site" evidence="19">
    <location>
        <position position="464"/>
    </location>
    <ligand>
        <name>phosphoenolpyruvate</name>
        <dbReference type="ChEBI" id="CHEBI:58702"/>
    </ligand>
</feature>
<dbReference type="InterPro" id="IPR000121">
    <property type="entry name" value="PEP_util_C"/>
</dbReference>
<accession>A0A248TD88</accession>
<evidence type="ECO:0000256" key="5">
    <source>
        <dbReference type="ARBA" id="ARBA00007837"/>
    </source>
</evidence>
<keyword evidence="11 17" id="KW-0808">Transferase</keyword>
<dbReference type="Pfam" id="PF00391">
    <property type="entry name" value="PEP-utilizers"/>
    <property type="match status" value="1"/>
</dbReference>
<evidence type="ECO:0000256" key="14">
    <source>
        <dbReference type="ARBA" id="ARBA00022777"/>
    </source>
</evidence>
<dbReference type="GO" id="GO:0016301">
    <property type="term" value="F:kinase activity"/>
    <property type="evidence" value="ECO:0007669"/>
    <property type="project" value="UniProtKB-KW"/>
</dbReference>
<evidence type="ECO:0000259" key="22">
    <source>
        <dbReference type="Pfam" id="PF02896"/>
    </source>
</evidence>
<dbReference type="InterPro" id="IPR050499">
    <property type="entry name" value="PEP-utilizing_PTS_enzyme"/>
</dbReference>
<keyword evidence="13 17" id="KW-0479">Metal-binding</keyword>
<evidence type="ECO:0000256" key="15">
    <source>
        <dbReference type="ARBA" id="ARBA00022842"/>
    </source>
</evidence>
<comment type="similarity">
    <text evidence="5 17">Belongs to the PEP-utilizing enzyme family.</text>
</comment>
<dbReference type="Proteomes" id="UP000215137">
    <property type="component" value="Chromosome"/>
</dbReference>
<dbReference type="SUPFAM" id="SSF52009">
    <property type="entry name" value="Phosphohistidine domain"/>
    <property type="match status" value="1"/>
</dbReference>
<feature type="binding site" evidence="19">
    <location>
        <begin position="453"/>
        <end position="454"/>
    </location>
    <ligand>
        <name>phosphoenolpyruvate</name>
        <dbReference type="ChEBI" id="CHEBI:58702"/>
    </ligand>
</feature>
<comment type="subcellular location">
    <subcellularLocation>
        <location evidence="4 17">Cytoplasm</location>
    </subcellularLocation>
</comment>
<dbReference type="InterPro" id="IPR036618">
    <property type="entry name" value="PtsI_HPr-bd_sf"/>
</dbReference>
<evidence type="ECO:0000256" key="17">
    <source>
        <dbReference type="PIRNR" id="PIRNR000732"/>
    </source>
</evidence>
<dbReference type="OrthoDB" id="9765468at2"/>
<gene>
    <name evidence="24" type="primary">ptsP</name>
    <name evidence="24" type="ORF">CKF48_01585</name>
</gene>
<evidence type="ECO:0000256" key="2">
    <source>
        <dbReference type="ARBA" id="ARBA00001946"/>
    </source>
</evidence>
<evidence type="ECO:0000313" key="25">
    <source>
        <dbReference type="Proteomes" id="UP000215137"/>
    </source>
</evidence>
<dbReference type="InterPro" id="IPR008279">
    <property type="entry name" value="PEP-util_enz_mobile_dom"/>
</dbReference>
<dbReference type="InterPro" id="IPR024692">
    <property type="entry name" value="PTS_EI"/>
</dbReference>
<feature type="domain" description="PEP-utilising enzyme C-terminal" evidence="22">
    <location>
        <begin position="259"/>
        <end position="540"/>
    </location>
</feature>
<evidence type="ECO:0000256" key="6">
    <source>
        <dbReference type="ARBA" id="ARBA00012232"/>
    </source>
</evidence>
<feature type="domain" description="Phosphotransferase system enzyme I N-terminal" evidence="23">
    <location>
        <begin position="5"/>
        <end position="126"/>
    </location>
</feature>
<protein>
    <recommendedName>
        <fullName evidence="7 17">Phosphoenolpyruvate-protein phosphotransferase</fullName>
        <ecNumber evidence="6 17">2.7.3.9</ecNumber>
    </recommendedName>
    <alternativeName>
        <fullName evidence="16 17">Phosphotransferase system, enzyme I</fullName>
    </alternativeName>
</protein>
<evidence type="ECO:0000256" key="16">
    <source>
        <dbReference type="ARBA" id="ARBA00033235"/>
    </source>
</evidence>
<keyword evidence="12 17" id="KW-0598">Phosphotransferase system</keyword>
<evidence type="ECO:0000256" key="4">
    <source>
        <dbReference type="ARBA" id="ARBA00004496"/>
    </source>
</evidence>
<keyword evidence="10 17" id="KW-0762">Sugar transport</keyword>
<dbReference type="InterPro" id="IPR036637">
    <property type="entry name" value="Phosphohistidine_dom_sf"/>
</dbReference>
<dbReference type="EMBL" id="CP022983">
    <property type="protein sequence ID" value="ASV66134.1"/>
    <property type="molecule type" value="Genomic_DNA"/>
</dbReference>
<comment type="cofactor">
    <cofactor evidence="2 17 20">
        <name>Mg(2+)</name>
        <dbReference type="ChEBI" id="CHEBI:18420"/>
    </cofactor>
</comment>
<evidence type="ECO:0000256" key="3">
    <source>
        <dbReference type="ARBA" id="ARBA00002728"/>
    </source>
</evidence>
<feature type="active site" description="Tele-phosphohistidine intermediate" evidence="18">
    <location>
        <position position="189"/>
    </location>
</feature>
<evidence type="ECO:0000256" key="8">
    <source>
        <dbReference type="ARBA" id="ARBA00022448"/>
    </source>
</evidence>
<dbReference type="InterPro" id="IPR006318">
    <property type="entry name" value="PTS_EI-like"/>
</dbReference>
<dbReference type="Gene3D" id="3.50.30.10">
    <property type="entry name" value="Phosphohistidine domain"/>
    <property type="match status" value="1"/>
</dbReference>
<proteinExistence type="inferred from homology"/>
<evidence type="ECO:0000259" key="21">
    <source>
        <dbReference type="Pfam" id="PF00391"/>
    </source>
</evidence>
<dbReference type="GO" id="GO:0046872">
    <property type="term" value="F:metal ion binding"/>
    <property type="evidence" value="ECO:0007669"/>
    <property type="project" value="UniProtKB-KW"/>
</dbReference>
<dbReference type="AlphaFoldDB" id="A0A248TD88"/>
<evidence type="ECO:0000256" key="12">
    <source>
        <dbReference type="ARBA" id="ARBA00022683"/>
    </source>
</evidence>